<keyword evidence="12 14" id="KW-0411">Iron-sulfur</keyword>
<dbReference type="SFLD" id="SFLDG01062">
    <property type="entry name" value="methyltransferase_(Class_A)"/>
    <property type="match status" value="1"/>
</dbReference>
<dbReference type="EC" id="2.1.1.192" evidence="14"/>
<dbReference type="Pfam" id="PF21016">
    <property type="entry name" value="RlmN_N"/>
    <property type="match status" value="1"/>
</dbReference>
<evidence type="ECO:0000256" key="6">
    <source>
        <dbReference type="ARBA" id="ARBA00022603"/>
    </source>
</evidence>
<gene>
    <name evidence="14" type="primary">rlmN</name>
    <name evidence="16" type="ORF">BJF95_01185</name>
</gene>
<evidence type="ECO:0000256" key="4">
    <source>
        <dbReference type="ARBA" id="ARBA00022490"/>
    </source>
</evidence>
<keyword evidence="8 14" id="KW-0949">S-adenosyl-L-methionine</keyword>
<dbReference type="PANTHER" id="PTHR30544">
    <property type="entry name" value="23S RRNA METHYLTRANSFERASE"/>
    <property type="match status" value="1"/>
</dbReference>
<dbReference type="FunFam" id="3.20.20.70:FF:000008">
    <property type="entry name" value="Dual-specificity RNA methyltransferase RlmN"/>
    <property type="match status" value="1"/>
</dbReference>
<dbReference type="STRING" id="1867956.BJF95_01185"/>
<dbReference type="InterPro" id="IPR027492">
    <property type="entry name" value="RNA_MTrfase_RlmN"/>
</dbReference>
<keyword evidence="9 14" id="KW-0819">tRNA processing</keyword>
<evidence type="ECO:0000256" key="12">
    <source>
        <dbReference type="ARBA" id="ARBA00023014"/>
    </source>
</evidence>
<keyword evidence="7 14" id="KW-0808">Transferase</keyword>
<feature type="binding site" evidence="14">
    <location>
        <position position="142"/>
    </location>
    <ligand>
        <name>[4Fe-4S] cluster</name>
        <dbReference type="ChEBI" id="CHEBI:49883"/>
        <note>4Fe-4S-S-AdoMet</note>
    </ligand>
</feature>
<feature type="binding site" evidence="14">
    <location>
        <position position="146"/>
    </location>
    <ligand>
        <name>[4Fe-4S] cluster</name>
        <dbReference type="ChEBI" id="CHEBI:49883"/>
        <note>4Fe-4S-S-AdoMet</note>
    </ligand>
</feature>
<feature type="binding site" evidence="14">
    <location>
        <position position="337"/>
    </location>
    <ligand>
        <name>S-adenosyl-L-methionine</name>
        <dbReference type="ChEBI" id="CHEBI:59789"/>
    </ligand>
</feature>
<dbReference type="GO" id="GO:0002935">
    <property type="term" value="F:tRNA (adenine(37)-C2)-methyltransferase activity"/>
    <property type="evidence" value="ECO:0007669"/>
    <property type="project" value="UniProtKB-UniRule"/>
</dbReference>
<dbReference type="InterPro" id="IPR013785">
    <property type="entry name" value="Aldolase_TIM"/>
</dbReference>
<dbReference type="GO" id="GO:0051539">
    <property type="term" value="F:4 iron, 4 sulfur cluster binding"/>
    <property type="evidence" value="ECO:0007669"/>
    <property type="project" value="UniProtKB-UniRule"/>
</dbReference>
<evidence type="ECO:0000256" key="3">
    <source>
        <dbReference type="ARBA" id="ARBA00022485"/>
    </source>
</evidence>
<keyword evidence="11 14" id="KW-0408">Iron</keyword>
<dbReference type="SUPFAM" id="SSF102114">
    <property type="entry name" value="Radical SAM enzymes"/>
    <property type="match status" value="1"/>
</dbReference>
<dbReference type="PANTHER" id="PTHR30544:SF5">
    <property type="entry name" value="RADICAL SAM CORE DOMAIN-CONTAINING PROTEIN"/>
    <property type="match status" value="1"/>
</dbReference>
<sequence length="410" mass="45965">MAATDMMIEREKPVRTAALADNTKPSLIGVTREEMGDMLREKGVAEKQIKMRVSQIWNWIYVRGVSDFDQMSNVSKDMREVLKKHFTIGRPEIVEEQVSNDGTRKWLLRYPPRGAGRPVEVECVYIPEEGRGTLCVSSQVGCTLTCTFCHTGTQKLVRNLTAEEVLSQLLLARDRLGDFPDRDAPVGTMVPNEGRKITNMVMMGMGEPLYNFENVKKALLIASDGDGLSLSKRRITLSTSGVVPEIYRTGDEIGVMLAISLHAVTDELRDLLVPINKKYPLKDLVEACRNYPGLSNARRITFEYVMLKDVNDSLEDAKGLIKLLKGIPAKINLIPFNPWPGTNYQCSDWDQIMKFADFINAAGYASPIRTPRGRDILAACGQLKSESERMRKTERLAFEAMMIVGHGEDD</sequence>
<keyword evidence="4 14" id="KW-0963">Cytoplasm</keyword>
<dbReference type="InterPro" id="IPR007197">
    <property type="entry name" value="rSAM"/>
</dbReference>
<feature type="binding site" evidence="14">
    <location>
        <begin position="206"/>
        <end position="207"/>
    </location>
    <ligand>
        <name>S-adenosyl-L-methionine</name>
        <dbReference type="ChEBI" id="CHEBI:59789"/>
    </ligand>
</feature>
<dbReference type="SFLD" id="SFLDS00029">
    <property type="entry name" value="Radical_SAM"/>
    <property type="match status" value="1"/>
</dbReference>
<keyword evidence="5 14" id="KW-0698">rRNA processing</keyword>
<dbReference type="SFLD" id="SFLDF00275">
    <property type="entry name" value="adenosine_C2_methyltransferase"/>
    <property type="match status" value="1"/>
</dbReference>
<comment type="function">
    <text evidence="14">Specifically methylates position 2 of adenine 2503 in 23S rRNA and position 2 of adenine 37 in tRNAs. m2A2503 modification seems to play a crucial role in the proofreading step occurring at the peptidyl transferase center and thus would serve to optimize ribosomal fidelity.</text>
</comment>
<comment type="caution">
    <text evidence="16">The sequence shown here is derived from an EMBL/GenBank/DDBJ whole genome shotgun (WGS) entry which is preliminary data.</text>
</comment>
<comment type="miscellaneous">
    <text evidence="14">Reaction proceeds by a ping-pong mechanism involving intermediate methylation of a conserved cysteine residue.</text>
</comment>
<protein>
    <recommendedName>
        <fullName evidence="14">Dual-specificity RNA methyltransferase RlmN</fullName>
        <ecNumber evidence="14">2.1.1.192</ecNumber>
    </recommendedName>
    <alternativeName>
        <fullName evidence="14">23S rRNA (adenine(2503)-C(2))-methyltransferase</fullName>
    </alternativeName>
    <alternativeName>
        <fullName evidence="14">23S rRNA m2A2503 methyltransferase</fullName>
    </alternativeName>
    <alternativeName>
        <fullName evidence="14">Ribosomal RNA large subunit methyltransferase N</fullName>
    </alternativeName>
    <alternativeName>
        <fullName evidence="14">tRNA (adenine(37)-C(2))-methyltransferase</fullName>
    </alternativeName>
    <alternativeName>
        <fullName evidence="14">tRNA m2A37 methyltransferase</fullName>
    </alternativeName>
</protein>
<accession>A0A1Q8ZLW6</accession>
<name>A0A1Q8ZLW6_9HYPH</name>
<reference evidence="16 17" key="1">
    <citation type="submission" date="2016-09" db="EMBL/GenBank/DDBJ databases">
        <title>Rhizobium oryziradicis sp. nov., isolated from the root of rice.</title>
        <authorList>
            <person name="Zhao J."/>
            <person name="Zhang X."/>
        </authorList>
    </citation>
    <scope>NUCLEOTIDE SEQUENCE [LARGE SCALE GENOMIC DNA]</scope>
    <source>
        <strain evidence="16 17">N19</strain>
    </source>
</reference>
<dbReference type="AlphaFoldDB" id="A0A1Q8ZLW6"/>
<evidence type="ECO:0000313" key="17">
    <source>
        <dbReference type="Proteomes" id="UP000186894"/>
    </source>
</evidence>
<dbReference type="GO" id="GO:0000049">
    <property type="term" value="F:tRNA binding"/>
    <property type="evidence" value="ECO:0007669"/>
    <property type="project" value="UniProtKB-UniRule"/>
</dbReference>
<comment type="caution">
    <text evidence="14">Lacks conserved residue(s) required for the propagation of feature annotation.</text>
</comment>
<feature type="domain" description="Radical SAM core" evidence="15">
    <location>
        <begin position="128"/>
        <end position="377"/>
    </location>
</feature>
<dbReference type="GO" id="GO:0019843">
    <property type="term" value="F:rRNA binding"/>
    <property type="evidence" value="ECO:0007669"/>
    <property type="project" value="UniProtKB-UniRule"/>
</dbReference>
<dbReference type="GO" id="GO:0005737">
    <property type="term" value="C:cytoplasm"/>
    <property type="evidence" value="ECO:0007669"/>
    <property type="project" value="UniProtKB-SubCell"/>
</dbReference>
<comment type="catalytic activity">
    <reaction evidence="14">
        <text>adenosine(2503) in 23S rRNA + 2 reduced [2Fe-2S]-[ferredoxin] + 2 S-adenosyl-L-methionine = 2-methyladenosine(2503) in 23S rRNA + 5'-deoxyadenosine + L-methionine + 2 oxidized [2Fe-2S]-[ferredoxin] + S-adenosyl-L-homocysteine</text>
        <dbReference type="Rhea" id="RHEA:42916"/>
        <dbReference type="Rhea" id="RHEA-COMP:10000"/>
        <dbReference type="Rhea" id="RHEA-COMP:10001"/>
        <dbReference type="Rhea" id="RHEA-COMP:10152"/>
        <dbReference type="Rhea" id="RHEA-COMP:10282"/>
        <dbReference type="ChEBI" id="CHEBI:17319"/>
        <dbReference type="ChEBI" id="CHEBI:33737"/>
        <dbReference type="ChEBI" id="CHEBI:33738"/>
        <dbReference type="ChEBI" id="CHEBI:57844"/>
        <dbReference type="ChEBI" id="CHEBI:57856"/>
        <dbReference type="ChEBI" id="CHEBI:59789"/>
        <dbReference type="ChEBI" id="CHEBI:74411"/>
        <dbReference type="ChEBI" id="CHEBI:74497"/>
        <dbReference type="EC" id="2.1.1.192"/>
    </reaction>
</comment>
<dbReference type="Gene3D" id="3.20.20.70">
    <property type="entry name" value="Aldolase class I"/>
    <property type="match status" value="1"/>
</dbReference>
<evidence type="ECO:0000256" key="14">
    <source>
        <dbReference type="HAMAP-Rule" id="MF_01849"/>
    </source>
</evidence>
<dbReference type="Pfam" id="PF04055">
    <property type="entry name" value="Radical_SAM"/>
    <property type="match status" value="1"/>
</dbReference>
<evidence type="ECO:0000256" key="1">
    <source>
        <dbReference type="ARBA" id="ARBA00004496"/>
    </source>
</evidence>
<proteinExistence type="inferred from homology"/>
<feature type="binding site" evidence="14">
    <location>
        <position position="149"/>
    </location>
    <ligand>
        <name>[4Fe-4S] cluster</name>
        <dbReference type="ChEBI" id="CHEBI:49883"/>
        <note>4Fe-4S-S-AdoMet</note>
    </ligand>
</feature>
<feature type="binding site" evidence="14">
    <location>
        <begin position="260"/>
        <end position="262"/>
    </location>
    <ligand>
        <name>S-adenosyl-L-methionine</name>
        <dbReference type="ChEBI" id="CHEBI:59789"/>
    </ligand>
</feature>
<organism evidence="16 17">
    <name type="scientific">Rhizobium oryziradicis</name>
    <dbReference type="NCBI Taxonomy" id="1867956"/>
    <lineage>
        <taxon>Bacteria</taxon>
        <taxon>Pseudomonadati</taxon>
        <taxon>Pseudomonadota</taxon>
        <taxon>Alphaproteobacteria</taxon>
        <taxon>Hyphomicrobiales</taxon>
        <taxon>Rhizobiaceae</taxon>
        <taxon>Rhizobium/Agrobacterium group</taxon>
        <taxon>Rhizobium</taxon>
    </lineage>
</organism>
<dbReference type="EMBL" id="MKIM01000031">
    <property type="protein sequence ID" value="OLP42764.1"/>
    <property type="molecule type" value="Genomic_DNA"/>
</dbReference>
<dbReference type="OrthoDB" id="9793973at2"/>
<comment type="subcellular location">
    <subcellularLocation>
        <location evidence="1 14">Cytoplasm</location>
    </subcellularLocation>
</comment>
<evidence type="ECO:0000256" key="8">
    <source>
        <dbReference type="ARBA" id="ARBA00022691"/>
    </source>
</evidence>
<keyword evidence="6 14" id="KW-0489">Methyltransferase</keyword>
<dbReference type="GO" id="GO:0046872">
    <property type="term" value="F:metal ion binding"/>
    <property type="evidence" value="ECO:0007669"/>
    <property type="project" value="UniProtKB-KW"/>
</dbReference>
<comment type="similarity">
    <text evidence="2 14">Belongs to the radical SAM superfamily. RlmN family.</text>
</comment>
<evidence type="ECO:0000256" key="11">
    <source>
        <dbReference type="ARBA" id="ARBA00023004"/>
    </source>
</evidence>
<evidence type="ECO:0000313" key="16">
    <source>
        <dbReference type="EMBL" id="OLP42764.1"/>
    </source>
</evidence>
<dbReference type="CDD" id="cd01335">
    <property type="entry name" value="Radical_SAM"/>
    <property type="match status" value="1"/>
</dbReference>
<keyword evidence="13 14" id="KW-1015">Disulfide bond</keyword>
<dbReference type="GO" id="GO:0070040">
    <property type="term" value="F:rRNA (adenine(2503)-C2-)-methyltransferase activity"/>
    <property type="evidence" value="ECO:0007669"/>
    <property type="project" value="UniProtKB-UniRule"/>
</dbReference>
<evidence type="ECO:0000256" key="5">
    <source>
        <dbReference type="ARBA" id="ARBA00022552"/>
    </source>
</evidence>
<evidence type="ECO:0000256" key="2">
    <source>
        <dbReference type="ARBA" id="ARBA00007544"/>
    </source>
</evidence>
<dbReference type="InterPro" id="IPR058240">
    <property type="entry name" value="rSAM_sf"/>
</dbReference>
<evidence type="ECO:0000256" key="9">
    <source>
        <dbReference type="ARBA" id="ARBA00022694"/>
    </source>
</evidence>
<keyword evidence="10 14" id="KW-0479">Metal-binding</keyword>
<dbReference type="Gene3D" id="1.10.150.530">
    <property type="match status" value="1"/>
</dbReference>
<evidence type="ECO:0000256" key="13">
    <source>
        <dbReference type="ARBA" id="ARBA00023157"/>
    </source>
</evidence>
<dbReference type="PIRSF" id="PIRSF006004">
    <property type="entry name" value="CHP00048"/>
    <property type="match status" value="1"/>
</dbReference>
<dbReference type="HAMAP" id="MF_01849">
    <property type="entry name" value="RNA_methyltr_RlmN"/>
    <property type="match status" value="1"/>
</dbReference>
<dbReference type="GO" id="GO:0070475">
    <property type="term" value="P:rRNA base methylation"/>
    <property type="evidence" value="ECO:0007669"/>
    <property type="project" value="UniProtKB-UniRule"/>
</dbReference>
<feature type="active site" description="S-methylcysteine intermediate" evidence="14">
    <location>
        <position position="380"/>
    </location>
</feature>
<dbReference type="InterPro" id="IPR040072">
    <property type="entry name" value="Methyltransferase_A"/>
</dbReference>
<dbReference type="GO" id="GO:0030488">
    <property type="term" value="P:tRNA methylation"/>
    <property type="evidence" value="ECO:0007669"/>
    <property type="project" value="UniProtKB-UniRule"/>
</dbReference>
<dbReference type="InterPro" id="IPR048641">
    <property type="entry name" value="RlmN_N"/>
</dbReference>
<dbReference type="InterPro" id="IPR004383">
    <property type="entry name" value="rRNA_lsu_MTrfase_RlmN/Cfr"/>
</dbReference>
<feature type="active site" description="Proton acceptor" evidence="14">
    <location>
        <position position="122"/>
    </location>
</feature>
<keyword evidence="3 14" id="KW-0004">4Fe-4S</keyword>
<evidence type="ECO:0000259" key="15">
    <source>
        <dbReference type="PROSITE" id="PS51918"/>
    </source>
</evidence>
<dbReference type="Proteomes" id="UP000186894">
    <property type="component" value="Unassembled WGS sequence"/>
</dbReference>
<evidence type="ECO:0000256" key="7">
    <source>
        <dbReference type="ARBA" id="ARBA00022679"/>
    </source>
</evidence>
<comment type="cofactor">
    <cofactor evidence="14">
        <name>[4Fe-4S] cluster</name>
        <dbReference type="ChEBI" id="CHEBI:49883"/>
    </cofactor>
    <text evidence="14">Binds 1 [4Fe-4S] cluster. The cluster is coordinated with 3 cysteines and an exchangeable S-adenosyl-L-methionine.</text>
</comment>
<comment type="catalytic activity">
    <reaction evidence="14">
        <text>adenosine(37) in tRNA + 2 reduced [2Fe-2S]-[ferredoxin] + 2 S-adenosyl-L-methionine = 2-methyladenosine(37) in tRNA + 5'-deoxyadenosine + L-methionine + 2 oxidized [2Fe-2S]-[ferredoxin] + S-adenosyl-L-homocysteine</text>
        <dbReference type="Rhea" id="RHEA:43332"/>
        <dbReference type="Rhea" id="RHEA-COMP:10000"/>
        <dbReference type="Rhea" id="RHEA-COMP:10001"/>
        <dbReference type="Rhea" id="RHEA-COMP:10162"/>
        <dbReference type="Rhea" id="RHEA-COMP:10485"/>
        <dbReference type="ChEBI" id="CHEBI:17319"/>
        <dbReference type="ChEBI" id="CHEBI:33737"/>
        <dbReference type="ChEBI" id="CHEBI:33738"/>
        <dbReference type="ChEBI" id="CHEBI:57844"/>
        <dbReference type="ChEBI" id="CHEBI:57856"/>
        <dbReference type="ChEBI" id="CHEBI:59789"/>
        <dbReference type="ChEBI" id="CHEBI:74411"/>
        <dbReference type="ChEBI" id="CHEBI:74497"/>
        <dbReference type="EC" id="2.1.1.192"/>
    </reaction>
</comment>
<feature type="binding site" evidence="14">
    <location>
        <position position="238"/>
    </location>
    <ligand>
        <name>S-adenosyl-L-methionine</name>
        <dbReference type="ChEBI" id="CHEBI:59789"/>
    </ligand>
</feature>
<keyword evidence="17" id="KW-1185">Reference proteome</keyword>
<evidence type="ECO:0000256" key="10">
    <source>
        <dbReference type="ARBA" id="ARBA00022723"/>
    </source>
</evidence>
<dbReference type="NCBIfam" id="TIGR00048">
    <property type="entry name" value="rRNA_mod_RlmN"/>
    <property type="match status" value="1"/>
</dbReference>
<dbReference type="PROSITE" id="PS51918">
    <property type="entry name" value="RADICAL_SAM"/>
    <property type="match status" value="1"/>
</dbReference>